<dbReference type="Proteomes" id="UP000094385">
    <property type="component" value="Unassembled WGS sequence"/>
</dbReference>
<reference evidence="11 12" key="1">
    <citation type="journal article" date="2016" name="Proc. Natl. Acad. Sci. U.S.A.">
        <title>Comparative genomics of biotechnologically important yeasts.</title>
        <authorList>
            <person name="Riley R."/>
            <person name="Haridas S."/>
            <person name="Wolfe K.H."/>
            <person name="Lopes M.R."/>
            <person name="Hittinger C.T."/>
            <person name="Goeker M."/>
            <person name="Salamov A.A."/>
            <person name="Wisecaver J.H."/>
            <person name="Long T.M."/>
            <person name="Calvey C.H."/>
            <person name="Aerts A.L."/>
            <person name="Barry K.W."/>
            <person name="Choi C."/>
            <person name="Clum A."/>
            <person name="Coughlan A.Y."/>
            <person name="Deshpande S."/>
            <person name="Douglass A.P."/>
            <person name="Hanson S.J."/>
            <person name="Klenk H.-P."/>
            <person name="LaButti K.M."/>
            <person name="Lapidus A."/>
            <person name="Lindquist E.A."/>
            <person name="Lipzen A.M."/>
            <person name="Meier-Kolthoff J.P."/>
            <person name="Ohm R.A."/>
            <person name="Otillar R.P."/>
            <person name="Pangilinan J.L."/>
            <person name="Peng Y."/>
            <person name="Rokas A."/>
            <person name="Rosa C.A."/>
            <person name="Scheuner C."/>
            <person name="Sibirny A.A."/>
            <person name="Slot J.C."/>
            <person name="Stielow J.B."/>
            <person name="Sun H."/>
            <person name="Kurtzman C.P."/>
            <person name="Blackwell M."/>
            <person name="Grigoriev I.V."/>
            <person name="Jeffries T.W."/>
        </authorList>
    </citation>
    <scope>NUCLEOTIDE SEQUENCE [LARGE SCALE GENOMIC DNA]</scope>
    <source>
        <strain evidence="11 12">NRRL Y-11557</strain>
    </source>
</reference>
<evidence type="ECO:0000256" key="4">
    <source>
        <dbReference type="ARBA" id="ARBA00022540"/>
    </source>
</evidence>
<dbReference type="GO" id="GO:0005851">
    <property type="term" value="C:eukaryotic translation initiation factor 2B complex"/>
    <property type="evidence" value="ECO:0007669"/>
    <property type="project" value="EnsemblFungi"/>
</dbReference>
<feature type="region of interest" description="Disordered" evidence="10">
    <location>
        <begin position="1"/>
        <end position="99"/>
    </location>
</feature>
<dbReference type="OrthoDB" id="10254737at2759"/>
<dbReference type="Gene3D" id="3.40.50.10470">
    <property type="entry name" value="Translation initiation factor eif-2b, domain 2"/>
    <property type="match status" value="1"/>
</dbReference>
<dbReference type="AlphaFoldDB" id="A0A1E3QDF3"/>
<dbReference type="InterPro" id="IPR037171">
    <property type="entry name" value="NagB/RpiA_transferase-like"/>
</dbReference>
<dbReference type="GO" id="GO:0002183">
    <property type="term" value="P:cytoplasmic translational initiation"/>
    <property type="evidence" value="ECO:0007669"/>
    <property type="project" value="EnsemblFungi"/>
</dbReference>
<dbReference type="InterPro" id="IPR042529">
    <property type="entry name" value="IF_2B-like_C"/>
</dbReference>
<dbReference type="GO" id="GO:0005085">
    <property type="term" value="F:guanyl-nucleotide exchange factor activity"/>
    <property type="evidence" value="ECO:0007669"/>
    <property type="project" value="EnsemblFungi"/>
</dbReference>
<evidence type="ECO:0000256" key="5">
    <source>
        <dbReference type="ARBA" id="ARBA00022917"/>
    </source>
</evidence>
<name>A0A1E3QDF3_LIPST</name>
<dbReference type="InterPro" id="IPR000649">
    <property type="entry name" value="IF-2B-related"/>
</dbReference>
<comment type="similarity">
    <text evidence="2 9">Belongs to the eIF-2B alpha/beta/delta subunits family.</text>
</comment>
<protein>
    <recommendedName>
        <fullName evidence="6">Translation initiation factor eIF2B subunit delta</fullName>
    </recommendedName>
    <alternativeName>
        <fullName evidence="7">eIF2B GDP-GTP exchange factor subunit delta</fullName>
    </alternativeName>
</protein>
<dbReference type="GO" id="GO:0003743">
    <property type="term" value="F:translation initiation factor activity"/>
    <property type="evidence" value="ECO:0007669"/>
    <property type="project" value="UniProtKB-KW"/>
</dbReference>
<dbReference type="SUPFAM" id="SSF100950">
    <property type="entry name" value="NagB/RpiA/CoA transferase-like"/>
    <property type="match status" value="1"/>
</dbReference>
<keyword evidence="12" id="KW-1185">Reference proteome</keyword>
<keyword evidence="3" id="KW-0963">Cytoplasm</keyword>
<evidence type="ECO:0000313" key="11">
    <source>
        <dbReference type="EMBL" id="ODQ75711.1"/>
    </source>
</evidence>
<evidence type="ECO:0000256" key="3">
    <source>
        <dbReference type="ARBA" id="ARBA00022490"/>
    </source>
</evidence>
<proteinExistence type="inferred from homology"/>
<evidence type="ECO:0000256" key="1">
    <source>
        <dbReference type="ARBA" id="ARBA00004514"/>
    </source>
</evidence>
<evidence type="ECO:0000313" key="12">
    <source>
        <dbReference type="Proteomes" id="UP000094385"/>
    </source>
</evidence>
<comment type="subcellular location">
    <subcellularLocation>
        <location evidence="1">Cytoplasm</location>
        <location evidence="1">Cytosol</location>
    </subcellularLocation>
</comment>
<dbReference type="EMBL" id="KV454290">
    <property type="protein sequence ID" value="ODQ75711.1"/>
    <property type="molecule type" value="Genomic_DNA"/>
</dbReference>
<evidence type="ECO:0000256" key="2">
    <source>
        <dbReference type="ARBA" id="ARBA00007251"/>
    </source>
</evidence>
<evidence type="ECO:0000256" key="10">
    <source>
        <dbReference type="SAM" id="MobiDB-lite"/>
    </source>
</evidence>
<comment type="subunit">
    <text evidence="8">Component of the translation initiation factor 2B (eIF2B) complex which is a heterodecamer of two sets of five different subunits: alpha, beta, gamma, delta and epsilon. Subunits alpha, beta and delta comprise a regulatory subcomplex and subunits epsilon and gamma comprise a catalytic subcomplex. Within the complex, the hexameric regulatory complex resides at the center, with the two heterodimeric catalytic subcomplexes bound on opposite sides.</text>
</comment>
<evidence type="ECO:0000256" key="9">
    <source>
        <dbReference type="RuleBase" id="RU003814"/>
    </source>
</evidence>
<sequence>MPELSAKVALAPLGTPTTKGQQQRGKDNNNAEAQEAKAQRKAGKAEKAARRAARVSEQGKSNKPPPEAVAPARVQSQAKQGRTVSGAGNASSGGGGSTNSVGNVTAGNAISALTTQGTAIHGTDILDKRVGLFKHLEITRRSGTADAAKDIHPAILALTLQFASYTVIGSSARCRATLRAFQTVIKDYRTPAGTTLSRNLTNHLSRQIDFLKTARPLSITMGNAIRWLKQEISVVSIDISDDQARESLMEKIETYIRDKIEVADRVIVQSAVKQISKGDVILTFSRSAVVEQVFLEANLRGIEFSVVVVDTRPFYEGKEMVRRLSNAGLRCEYVLISGLSYVLNDITSVFLGAHAVLSNGQLYSRVGTALVAMSAKRKNIPVIVCCESIKFSNRVQLDSVTFNELGSPDDLMNISIDSAPKPGPLKNWRDLPNLKLLNILYDLTPPEYIKKIVTEVGSLPPSSVPVIIREYNSA</sequence>
<organism evidence="11 12">
    <name type="scientific">Lipomyces starkeyi NRRL Y-11557</name>
    <dbReference type="NCBI Taxonomy" id="675824"/>
    <lineage>
        <taxon>Eukaryota</taxon>
        <taxon>Fungi</taxon>
        <taxon>Dikarya</taxon>
        <taxon>Ascomycota</taxon>
        <taxon>Saccharomycotina</taxon>
        <taxon>Lipomycetes</taxon>
        <taxon>Lipomycetales</taxon>
        <taxon>Lipomycetaceae</taxon>
        <taxon>Lipomyces</taxon>
    </lineage>
</organism>
<keyword evidence="5" id="KW-0648">Protein biosynthesis</keyword>
<evidence type="ECO:0000256" key="6">
    <source>
        <dbReference type="ARBA" id="ARBA00044147"/>
    </source>
</evidence>
<dbReference type="PANTHER" id="PTHR10233:SF14">
    <property type="entry name" value="TRANSLATION INITIATION FACTOR EIF-2B SUBUNIT DELTA"/>
    <property type="match status" value="1"/>
</dbReference>
<evidence type="ECO:0000256" key="8">
    <source>
        <dbReference type="ARBA" id="ARBA00046432"/>
    </source>
</evidence>
<dbReference type="Pfam" id="PF01008">
    <property type="entry name" value="IF-2B"/>
    <property type="match status" value="1"/>
</dbReference>
<feature type="compositionally biased region" description="Basic and acidic residues" evidence="10">
    <location>
        <begin position="24"/>
        <end position="49"/>
    </location>
</feature>
<gene>
    <name evidence="11" type="ORF">LIPSTDRAFT_68321</name>
</gene>
<dbReference type="PANTHER" id="PTHR10233">
    <property type="entry name" value="TRANSLATION INITIATION FACTOR EIF-2B"/>
    <property type="match status" value="1"/>
</dbReference>
<keyword evidence="4" id="KW-0396">Initiation factor</keyword>
<dbReference type="GO" id="GO:0005829">
    <property type="term" value="C:cytosol"/>
    <property type="evidence" value="ECO:0007669"/>
    <property type="project" value="UniProtKB-SubCell"/>
</dbReference>
<accession>A0A1E3QDF3</accession>
<dbReference type="STRING" id="675824.A0A1E3QDF3"/>
<evidence type="ECO:0000256" key="7">
    <source>
        <dbReference type="ARBA" id="ARBA00044356"/>
    </source>
</evidence>